<dbReference type="Gene3D" id="1.10.443.10">
    <property type="entry name" value="Intergrase catalytic core"/>
    <property type="match status" value="1"/>
</dbReference>
<protein>
    <recommendedName>
        <fullName evidence="6">Tyr recombinase domain-containing protein</fullName>
    </recommendedName>
</protein>
<dbReference type="InterPro" id="IPR013762">
    <property type="entry name" value="Integrase-like_cat_sf"/>
</dbReference>
<proteinExistence type="predicted"/>
<evidence type="ECO:0000256" key="1">
    <source>
        <dbReference type="ARBA" id="ARBA00023172"/>
    </source>
</evidence>
<sequence length="1392" mass="152983">MDPTPDECLKMLTLADVVTFIGLESGHMGDDKTMVGSLAQLIGAKADTKPAAVGIIPEPDFDAVLMGWKVPTVSGTGAPGVRPPTLIELGQAKLLGHVCRVVVGKGETVADLKKKATASAAAAAAAASVASSVAAARKVKLSSVISQIDDTEVLLTDEKEILKAYARFEAVYGKGERPPKESEPTAEQITAIKHLLDQGACPYADFAIFGPFGMRILKKVKLSGVVIGRDGSLKRQEFHGPANVAHWWSSYTVLQNILVMLDAVDLGNLLRYRTMVERYHDRFGDKVRNIIYQGDVRCRLENMPRLKRIAQAEFDKTASSGQPMPVGYDPNRPWNFVWGRACDDLDFWREEVNEPAFLIVTKIANSAEILDGDAKTAQGGQGPREIAPGPARLSNDGAGSSSDHRTRKASRTGRFNNVENGKYVTNRTGYKICPGFNDGTCAESVQGVWSGGGGPAPLRSATGPGVYGLKDLAMKDKTKVKEGNVLALRAHETAKRAHENNKPWLLEQPHEREGKTSMFKLDEYRQLLAEQGVFRYTFAQCRFGAIAEKLTDLVGNIEGLEEFNVLCNHPKRWWRVPWTGAWIHAAHPPLKGRQRAIPAEDWRPRMKRAVEPPGDYLTRQAAAYPEALNKALVTDLGLARAQLPSRAVLYNQCVKSIAKRSSRLLEAWAKVVGDPAAAVATWLYEGAPAGLAMQSTCLDGIFPIVEAEENQPDVEDLITDLDGFQNYTGVEDDEEAFRTLEGYCEKGYLSRWVQSMGEEFRLQVYVDDPLVIMIAPEQQFKRLAVVIAVAWLVMGFPLAFHKATLASKLTWIGVQLEVQTTQVVAEVTAAKVAELTTLLEQVLTSNVTSVKTLRTVIGKCMSVASVIFVWRPFVQQLYTALHATSGSAPQGCVWTKQIQTAARWLLIFLRGEQAGIRRIFTLEAYRKSGPTVVITWDASPYGMGATLQSDGRFVEFFAIRISLQDQRVLDTKAGDCRGQQVWEALAGLIAMRQWASWWQRRHVVLQVRSDNMGALSLFSTLKASSPALGLIAREFALDLGTATCRPQMLMRVPGITNTICDALSRINDPNKTFKLPAQLTGSKAVMPESQPWPLDEDKLVRVSSLFKAAGYKSYKNYLSRAKEHHVMSEAFDLAKVVGALEESDGPFHNEGPVHVQSLIVCATMFMLREVEASALDVADLTLSANESLVDFRRSRGECLELESPLFPNADGGYCSKVGVAATLRKAIEMSGGTAVAKDGAWTVSGHSFRITGARCLASNGLDPITIQLIGRWGSDAVLTYIAESPLEGFAGRLAKAGLKSSRLDGPSARSRALDNRSDLDLKVGLNRLIAEFDKQNTDLDRVREQTRALQRDMEETRECLDGVAIVLEDRPQTELWTIDRQRRLRCETPGRN</sequence>
<evidence type="ECO:0000256" key="3">
    <source>
        <dbReference type="SAM" id="MobiDB-lite"/>
    </source>
</evidence>
<dbReference type="PANTHER" id="PTHR33050:SF7">
    <property type="entry name" value="RIBONUCLEASE H"/>
    <property type="match status" value="1"/>
</dbReference>
<keyword evidence="2" id="KW-0175">Coiled coil</keyword>
<dbReference type="InterPro" id="IPR052055">
    <property type="entry name" value="Hepadnavirus_pol/RT"/>
</dbReference>
<feature type="region of interest" description="Disordered" evidence="3">
    <location>
        <begin position="374"/>
        <end position="417"/>
    </location>
</feature>
<dbReference type="PANTHER" id="PTHR33050">
    <property type="entry name" value="REVERSE TRANSCRIPTASE DOMAIN-CONTAINING PROTEIN"/>
    <property type="match status" value="1"/>
</dbReference>
<dbReference type="EMBL" id="CAXAMM010000004">
    <property type="protein sequence ID" value="CAK8985424.1"/>
    <property type="molecule type" value="Genomic_DNA"/>
</dbReference>
<gene>
    <name evidence="4" type="ORF">SCF082_LOCUS148</name>
</gene>
<dbReference type="SUPFAM" id="SSF56672">
    <property type="entry name" value="DNA/RNA polymerases"/>
    <property type="match status" value="1"/>
</dbReference>
<accession>A0ABP0H5B7</accession>
<keyword evidence="5" id="KW-1185">Reference proteome</keyword>
<evidence type="ECO:0000256" key="2">
    <source>
        <dbReference type="SAM" id="Coils"/>
    </source>
</evidence>
<evidence type="ECO:0008006" key="6">
    <source>
        <dbReference type="Google" id="ProtNLM"/>
    </source>
</evidence>
<dbReference type="InterPro" id="IPR043502">
    <property type="entry name" value="DNA/RNA_pol_sf"/>
</dbReference>
<keyword evidence="1" id="KW-0233">DNA recombination</keyword>
<feature type="coiled-coil region" evidence="2">
    <location>
        <begin position="1325"/>
        <end position="1359"/>
    </location>
</feature>
<evidence type="ECO:0000313" key="5">
    <source>
        <dbReference type="Proteomes" id="UP001642464"/>
    </source>
</evidence>
<dbReference type="SUPFAM" id="SSF56349">
    <property type="entry name" value="DNA breaking-rejoining enzymes"/>
    <property type="match status" value="1"/>
</dbReference>
<evidence type="ECO:0000313" key="4">
    <source>
        <dbReference type="EMBL" id="CAK8985424.1"/>
    </source>
</evidence>
<organism evidence="4 5">
    <name type="scientific">Durusdinium trenchii</name>
    <dbReference type="NCBI Taxonomy" id="1381693"/>
    <lineage>
        <taxon>Eukaryota</taxon>
        <taxon>Sar</taxon>
        <taxon>Alveolata</taxon>
        <taxon>Dinophyceae</taxon>
        <taxon>Suessiales</taxon>
        <taxon>Symbiodiniaceae</taxon>
        <taxon>Durusdinium</taxon>
    </lineage>
</organism>
<comment type="caution">
    <text evidence="4">The sequence shown here is derived from an EMBL/GenBank/DDBJ whole genome shotgun (WGS) entry which is preliminary data.</text>
</comment>
<dbReference type="Proteomes" id="UP001642464">
    <property type="component" value="Unassembled WGS sequence"/>
</dbReference>
<dbReference type="InterPro" id="IPR011010">
    <property type="entry name" value="DNA_brk_join_enz"/>
</dbReference>
<name>A0ABP0H5B7_9DINO</name>
<reference evidence="4 5" key="1">
    <citation type="submission" date="2024-02" db="EMBL/GenBank/DDBJ databases">
        <authorList>
            <person name="Chen Y."/>
            <person name="Shah S."/>
            <person name="Dougan E. K."/>
            <person name="Thang M."/>
            <person name="Chan C."/>
        </authorList>
    </citation>
    <scope>NUCLEOTIDE SEQUENCE [LARGE SCALE GENOMIC DNA]</scope>
</reference>